<dbReference type="InterPro" id="IPR016187">
    <property type="entry name" value="CTDL_fold"/>
</dbReference>
<gene>
    <name evidence="7" type="ORF">HICCMSTLAB_LOCUS10577</name>
</gene>
<dbReference type="Gene3D" id="3.10.100.10">
    <property type="entry name" value="Mannose-Binding Protein A, subunit A"/>
    <property type="match status" value="3"/>
</dbReference>
<dbReference type="InterPro" id="IPR000436">
    <property type="entry name" value="Sushi_SCR_CCP_dom"/>
</dbReference>
<feature type="region of interest" description="Disordered" evidence="4">
    <location>
        <begin position="707"/>
        <end position="758"/>
    </location>
</feature>
<comment type="caution">
    <text evidence="3">Lacks conserved residue(s) required for the propagation of feature annotation.</text>
</comment>
<dbReference type="SUPFAM" id="SSF57535">
    <property type="entry name" value="Complement control module/SCR domain"/>
    <property type="match status" value="1"/>
</dbReference>
<dbReference type="EMBL" id="CAJNRD030001123">
    <property type="protein sequence ID" value="CAG5101675.1"/>
    <property type="molecule type" value="Genomic_DNA"/>
</dbReference>
<evidence type="ECO:0000313" key="8">
    <source>
        <dbReference type="Proteomes" id="UP000786811"/>
    </source>
</evidence>
<dbReference type="InterPro" id="IPR035976">
    <property type="entry name" value="Sushi/SCR/CCP_sf"/>
</dbReference>
<sequence length="758" mass="86901">MTVSKEERQPVVEYYRENSVQYLLFSQRVTWDEARMICKSYFSRLAILDTMEKAVAVGRLLADSNIEMEDTWLGAKRIDFVWYWMDRDAGPWKNVLPTESNVENFPPWSREPVRPTKECLAIDRQHHQHPNFIDLDCRLQRPFICQKKDSEINSPIPSKWVQINRNTFTLYHGKVTWQEAAIYCRTQGSRLAVIKNLIVTHILSNSMTKTRPDFESVWIGAYFNDGNWIWLSTGSILNSLTDESGYPPWRYGRPEANSGCLLLDRHMEKNSTFLEVSCDHKRNTDDEENDWWDDPIKFSYDNNTYVIYPLEKTWNESASHCISSGSVLAQVNNINTVNMIIEAMGDHPRELSHVWLGGYYNPKTDEWVWTSSHKKIPRDKDESGFPPWTNIEGDDGIVSQPSSTCLNLDRADHVKSHFYGLDCDSKQPFVCKTTCDIPPIISNGTWNCINIINGRECSLRCTKNLMINGINTITCTLNNGWIAGENLMEFPICSNTSDYTRRIIHSLGEDIRRSSAYYLLMDHSAQNIKSSALKFAQNILKAFPASNQLRTGMTSYITDPPVFIPFNQTNNCLLVSALKYLQNSTVKNITVVANITRINKDISTYNGRKITIIAVIDFDRGSHYIDILMHFKAIGHQIAIIGLREHLKILLPLATIGFDHRANLFLFQDNEFEMIVNELQKQKKKLKCADYPVNSIANNFVVVEKTNSANQPPKNPESTLISTSPSQVKEQVSATEENSQTSITEETTTVENDYEQER</sequence>
<keyword evidence="2" id="KW-1015">Disulfide bond</keyword>
<feature type="domain" description="C-type lectin" evidence="5">
    <location>
        <begin position="22"/>
        <end position="146"/>
    </location>
</feature>
<feature type="compositionally biased region" description="Polar residues" evidence="4">
    <location>
        <begin position="707"/>
        <end position="751"/>
    </location>
</feature>
<dbReference type="Gene3D" id="2.10.70.10">
    <property type="entry name" value="Complement Module, domain 1"/>
    <property type="match status" value="1"/>
</dbReference>
<keyword evidence="1" id="KW-0732">Signal</keyword>
<proteinExistence type="predicted"/>
<dbReference type="InterPro" id="IPR001304">
    <property type="entry name" value="C-type_lectin-like"/>
</dbReference>
<evidence type="ECO:0000259" key="6">
    <source>
        <dbReference type="PROSITE" id="PS50923"/>
    </source>
</evidence>
<evidence type="ECO:0000256" key="2">
    <source>
        <dbReference type="ARBA" id="ARBA00023157"/>
    </source>
</evidence>
<dbReference type="PROSITE" id="PS50923">
    <property type="entry name" value="SUSHI"/>
    <property type="match status" value="1"/>
</dbReference>
<protein>
    <submittedName>
        <fullName evidence="7">Similar to Mrc2: C-type mannose receptor 2 (Mus musculus)</fullName>
    </submittedName>
</protein>
<dbReference type="PANTHER" id="PTHR22803">
    <property type="entry name" value="MANNOSE, PHOSPHOLIPASE, LECTIN RECEPTOR RELATED"/>
    <property type="match status" value="1"/>
</dbReference>
<evidence type="ECO:0000259" key="5">
    <source>
        <dbReference type="PROSITE" id="PS50041"/>
    </source>
</evidence>
<dbReference type="OrthoDB" id="6356110at2759"/>
<feature type="domain" description="C-type lectin" evidence="5">
    <location>
        <begin position="300"/>
        <end position="432"/>
    </location>
</feature>
<dbReference type="InterPro" id="IPR016186">
    <property type="entry name" value="C-type_lectin-like/link_sf"/>
</dbReference>
<keyword evidence="8" id="KW-1185">Reference proteome</keyword>
<dbReference type="PROSITE" id="PS50041">
    <property type="entry name" value="C_TYPE_LECTIN_2"/>
    <property type="match status" value="3"/>
</dbReference>
<feature type="domain" description="C-type lectin" evidence="5">
    <location>
        <begin position="163"/>
        <end position="282"/>
    </location>
</feature>
<dbReference type="Pfam" id="PF00059">
    <property type="entry name" value="Lectin_C"/>
    <property type="match status" value="3"/>
</dbReference>
<evidence type="ECO:0000256" key="3">
    <source>
        <dbReference type="PROSITE-ProRule" id="PRU00302"/>
    </source>
</evidence>
<dbReference type="InterPro" id="IPR050111">
    <property type="entry name" value="C-type_lectin/snaclec_domain"/>
</dbReference>
<feature type="domain" description="Sushi" evidence="6">
    <location>
        <begin position="433"/>
        <end position="495"/>
    </location>
</feature>
<dbReference type="SUPFAM" id="SSF56436">
    <property type="entry name" value="C-type lectin-like"/>
    <property type="match status" value="3"/>
</dbReference>
<evidence type="ECO:0000256" key="1">
    <source>
        <dbReference type="ARBA" id="ARBA00022729"/>
    </source>
</evidence>
<accession>A0A8J2HKU3</accession>
<reference evidence="7" key="1">
    <citation type="submission" date="2021-04" db="EMBL/GenBank/DDBJ databases">
        <authorList>
            <person name="Chebbi M.A.C M."/>
        </authorList>
    </citation>
    <scope>NUCLEOTIDE SEQUENCE</scope>
</reference>
<evidence type="ECO:0000313" key="7">
    <source>
        <dbReference type="EMBL" id="CAG5101675.1"/>
    </source>
</evidence>
<organism evidence="7 8">
    <name type="scientific">Cotesia congregata</name>
    <name type="common">Parasitoid wasp</name>
    <name type="synonym">Apanteles congregatus</name>
    <dbReference type="NCBI Taxonomy" id="51543"/>
    <lineage>
        <taxon>Eukaryota</taxon>
        <taxon>Metazoa</taxon>
        <taxon>Ecdysozoa</taxon>
        <taxon>Arthropoda</taxon>
        <taxon>Hexapoda</taxon>
        <taxon>Insecta</taxon>
        <taxon>Pterygota</taxon>
        <taxon>Neoptera</taxon>
        <taxon>Endopterygota</taxon>
        <taxon>Hymenoptera</taxon>
        <taxon>Apocrita</taxon>
        <taxon>Ichneumonoidea</taxon>
        <taxon>Braconidae</taxon>
        <taxon>Microgastrinae</taxon>
        <taxon>Cotesia</taxon>
    </lineage>
</organism>
<keyword evidence="7" id="KW-0675">Receptor</keyword>
<name>A0A8J2HKU3_COTCN</name>
<dbReference type="AlphaFoldDB" id="A0A8J2HKU3"/>
<dbReference type="CDD" id="cd00037">
    <property type="entry name" value="CLECT"/>
    <property type="match status" value="3"/>
</dbReference>
<dbReference type="SMART" id="SM00034">
    <property type="entry name" value="CLECT"/>
    <property type="match status" value="3"/>
</dbReference>
<dbReference type="CDD" id="cd00033">
    <property type="entry name" value="CCP"/>
    <property type="match status" value="1"/>
</dbReference>
<dbReference type="Pfam" id="PF00084">
    <property type="entry name" value="Sushi"/>
    <property type="match status" value="1"/>
</dbReference>
<dbReference type="SMART" id="SM00032">
    <property type="entry name" value="CCP"/>
    <property type="match status" value="1"/>
</dbReference>
<evidence type="ECO:0000256" key="4">
    <source>
        <dbReference type="SAM" id="MobiDB-lite"/>
    </source>
</evidence>
<dbReference type="Proteomes" id="UP000786811">
    <property type="component" value="Unassembled WGS sequence"/>
</dbReference>
<comment type="caution">
    <text evidence="7">The sequence shown here is derived from an EMBL/GenBank/DDBJ whole genome shotgun (WGS) entry which is preliminary data.</text>
</comment>
<keyword evidence="3" id="KW-0768">Sushi</keyword>